<feature type="region of interest" description="Disordered" evidence="1">
    <location>
        <begin position="1"/>
        <end position="21"/>
    </location>
</feature>
<dbReference type="KEGG" id="msto:MSTO_06810"/>
<dbReference type="Proteomes" id="UP000467130">
    <property type="component" value="Chromosome"/>
</dbReference>
<accession>A0A7I7Q3C2</accession>
<proteinExistence type="predicted"/>
<evidence type="ECO:0000313" key="3">
    <source>
        <dbReference type="EMBL" id="BBY20476.1"/>
    </source>
</evidence>
<name>A0A7I7Q3C2_9MYCO</name>
<dbReference type="AlphaFoldDB" id="A0A7I7Q3C2"/>
<feature type="transmembrane region" description="Helical" evidence="2">
    <location>
        <begin position="75"/>
        <end position="96"/>
    </location>
</feature>
<dbReference type="EMBL" id="AP022587">
    <property type="protein sequence ID" value="BBY20476.1"/>
    <property type="molecule type" value="Genomic_DNA"/>
</dbReference>
<evidence type="ECO:0000256" key="2">
    <source>
        <dbReference type="SAM" id="Phobius"/>
    </source>
</evidence>
<keyword evidence="2" id="KW-0472">Membrane</keyword>
<reference evidence="3 4" key="1">
    <citation type="journal article" date="2019" name="Emerg. Microbes Infect.">
        <title>Comprehensive subspecies identification of 175 nontuberculous mycobacteria species based on 7547 genomic profiles.</title>
        <authorList>
            <person name="Matsumoto Y."/>
            <person name="Kinjo T."/>
            <person name="Motooka D."/>
            <person name="Nabeya D."/>
            <person name="Jung N."/>
            <person name="Uechi K."/>
            <person name="Horii T."/>
            <person name="Iida T."/>
            <person name="Fujita J."/>
            <person name="Nakamura S."/>
        </authorList>
    </citation>
    <scope>NUCLEOTIDE SEQUENCE [LARGE SCALE GENOMIC DNA]</scope>
    <source>
        <strain evidence="3 4">JCM 17783</strain>
    </source>
</reference>
<evidence type="ECO:0000313" key="4">
    <source>
        <dbReference type="Proteomes" id="UP000467130"/>
    </source>
</evidence>
<keyword evidence="4" id="KW-1185">Reference proteome</keyword>
<keyword evidence="2" id="KW-0812">Transmembrane</keyword>
<evidence type="ECO:0000256" key="1">
    <source>
        <dbReference type="SAM" id="MobiDB-lite"/>
    </source>
</evidence>
<sequence length="202" mass="21196">MFTDDAVRAACPPGPHQRRRRPKCIVTTGSGVPRPLSLARALWPGPQSICFVQVTGANGPADADAKGWKRMIREVLAVAAITGGAISVAPCAAAGYEGDVPNMNYQASLGAPCDNYERFIFGRGPSGQAEACHFPPPNQFPAATTGYWVISYPLYGVQQAGAKCPGPQTAAQSDRGLPMLCLGAQGWQEGWFTGAGFFPPSG</sequence>
<keyword evidence="2" id="KW-1133">Transmembrane helix</keyword>
<gene>
    <name evidence="3" type="ORF">MSTO_06810</name>
</gene>
<protein>
    <submittedName>
        <fullName evidence="3">Uncharacterized protein</fullName>
    </submittedName>
</protein>
<organism evidence="3 4">
    <name type="scientific">Mycobacterium stomatepiae</name>
    <dbReference type="NCBI Taxonomy" id="470076"/>
    <lineage>
        <taxon>Bacteria</taxon>
        <taxon>Bacillati</taxon>
        <taxon>Actinomycetota</taxon>
        <taxon>Actinomycetes</taxon>
        <taxon>Mycobacteriales</taxon>
        <taxon>Mycobacteriaceae</taxon>
        <taxon>Mycobacterium</taxon>
        <taxon>Mycobacterium simiae complex</taxon>
    </lineage>
</organism>